<feature type="domain" description="ABC transporter" evidence="16">
    <location>
        <begin position="3"/>
        <end position="245"/>
    </location>
</feature>
<evidence type="ECO:0000256" key="9">
    <source>
        <dbReference type="ARBA" id="ARBA00023065"/>
    </source>
</evidence>
<dbReference type="GeneID" id="93370007"/>
<evidence type="ECO:0000256" key="6">
    <source>
        <dbReference type="ARBA" id="ARBA00022741"/>
    </source>
</evidence>
<dbReference type="PANTHER" id="PTHR43297">
    <property type="entry name" value="OLIGOPEPTIDE TRANSPORT ATP-BINDING PROTEIN APPD"/>
    <property type="match status" value="1"/>
</dbReference>
<comment type="caution">
    <text evidence="17">The sequence shown here is derived from an EMBL/GenBank/DDBJ whole genome shotgun (WGS) entry which is preliminary data.</text>
</comment>
<dbReference type="GO" id="GO:0015413">
    <property type="term" value="F:ABC-type nickel transporter activity"/>
    <property type="evidence" value="ECO:0007669"/>
    <property type="project" value="UniProtKB-EC"/>
</dbReference>
<evidence type="ECO:0000256" key="4">
    <source>
        <dbReference type="ARBA" id="ARBA00022475"/>
    </source>
</evidence>
<evidence type="ECO:0000256" key="14">
    <source>
        <dbReference type="ARBA" id="ARBA00044143"/>
    </source>
</evidence>
<dbReference type="AlphaFoldDB" id="A0A0B8NCY9"/>
<keyword evidence="8" id="KW-1278">Translocase</keyword>
<evidence type="ECO:0000256" key="1">
    <source>
        <dbReference type="ARBA" id="ARBA00004202"/>
    </source>
</evidence>
<keyword evidence="9" id="KW-0406">Ion transport</keyword>
<dbReference type="RefSeq" id="WP_033090261.1">
    <property type="nucleotide sequence ID" value="NZ_AP017900.1"/>
</dbReference>
<dbReference type="SUPFAM" id="SSF52540">
    <property type="entry name" value="P-loop containing nucleoside triphosphate hydrolases"/>
    <property type="match status" value="1"/>
</dbReference>
<evidence type="ECO:0000256" key="15">
    <source>
        <dbReference type="ARBA" id="ARBA00048610"/>
    </source>
</evidence>
<evidence type="ECO:0000256" key="3">
    <source>
        <dbReference type="ARBA" id="ARBA00022448"/>
    </source>
</evidence>
<dbReference type="Pfam" id="PF00005">
    <property type="entry name" value="ABC_tran"/>
    <property type="match status" value="1"/>
</dbReference>
<dbReference type="SMART" id="SM00382">
    <property type="entry name" value="AAA"/>
    <property type="match status" value="1"/>
</dbReference>
<dbReference type="Gene3D" id="3.40.50.300">
    <property type="entry name" value="P-loop containing nucleotide triphosphate hydrolases"/>
    <property type="match status" value="1"/>
</dbReference>
<dbReference type="InterPro" id="IPR013563">
    <property type="entry name" value="Oligopep_ABC_C"/>
</dbReference>
<reference evidence="17 18" key="2">
    <citation type="journal article" date="2016" name="Genome Announc.">
        <title>Draft Genome Sequence of Erythromycin- and Oxytetracycline-Sensitive Nocardia seriolae Strain U-1 (NBRC 110359).</title>
        <authorList>
            <person name="Imajoh M."/>
            <person name="Sukeda M."/>
            <person name="Shimizu M."/>
            <person name="Yamane J."/>
            <person name="Ohnishi K."/>
            <person name="Oshima S."/>
        </authorList>
    </citation>
    <scope>NUCLEOTIDE SEQUENCE [LARGE SCALE GENOMIC DNA]</scope>
    <source>
        <strain evidence="17 18">U-1</strain>
    </source>
</reference>
<dbReference type="GO" id="GO:0005524">
    <property type="term" value="F:ATP binding"/>
    <property type="evidence" value="ECO:0007669"/>
    <property type="project" value="UniProtKB-KW"/>
</dbReference>
<protein>
    <recommendedName>
        <fullName evidence="14">Nickel import system ATP-binding protein NikD</fullName>
        <ecNumber evidence="13">7.2.2.11</ecNumber>
    </recommendedName>
</protein>
<reference evidence="18" key="1">
    <citation type="submission" date="2015-07" db="EMBL/GenBank/DDBJ databases">
        <title>Nocardia seriolae U-1 whole genome shotgun sequence.</title>
        <authorList>
            <person name="Imajoh M."/>
            <person name="Fukumoto Y."/>
            <person name="Sukeda M."/>
            <person name="Yamane J."/>
            <person name="Yamasaki K."/>
            <person name="Shimizu M."/>
            <person name="Ohnishi K."/>
            <person name="Oshima S."/>
        </authorList>
    </citation>
    <scope>NUCLEOTIDE SEQUENCE [LARGE SCALE GENOMIC DNA]</scope>
    <source>
        <strain evidence="18">U-1</strain>
    </source>
</reference>
<name>A0A0B8NCY9_9NOCA</name>
<keyword evidence="10" id="KW-0921">Nickel transport</keyword>
<keyword evidence="5" id="KW-0533">Nickel</keyword>
<dbReference type="EC" id="7.2.2.11" evidence="13"/>
<dbReference type="Proteomes" id="UP000037179">
    <property type="component" value="Unassembled WGS sequence"/>
</dbReference>
<gene>
    <name evidence="17" type="ORF">NSK11_contig00124-0021</name>
</gene>
<keyword evidence="4" id="KW-1003">Cell membrane</keyword>
<dbReference type="PANTHER" id="PTHR43297:SF13">
    <property type="entry name" value="NICKEL ABC TRANSPORTER, ATP-BINDING PROTEIN"/>
    <property type="match status" value="1"/>
</dbReference>
<dbReference type="InterPro" id="IPR003439">
    <property type="entry name" value="ABC_transporter-like_ATP-bd"/>
</dbReference>
<comment type="subcellular location">
    <subcellularLocation>
        <location evidence="1">Cell membrane</location>
        <topology evidence="1">Peripheral membrane protein</topology>
    </subcellularLocation>
</comment>
<keyword evidence="18" id="KW-1185">Reference proteome</keyword>
<evidence type="ECO:0000256" key="12">
    <source>
        <dbReference type="ARBA" id="ARBA00038669"/>
    </source>
</evidence>
<keyword evidence="11" id="KW-0472">Membrane</keyword>
<keyword evidence="7" id="KW-0067">ATP-binding</keyword>
<evidence type="ECO:0000313" key="18">
    <source>
        <dbReference type="Proteomes" id="UP000037179"/>
    </source>
</evidence>
<evidence type="ECO:0000256" key="11">
    <source>
        <dbReference type="ARBA" id="ARBA00023136"/>
    </source>
</evidence>
<evidence type="ECO:0000256" key="10">
    <source>
        <dbReference type="ARBA" id="ARBA00023112"/>
    </source>
</evidence>
<evidence type="ECO:0000256" key="8">
    <source>
        <dbReference type="ARBA" id="ARBA00022967"/>
    </source>
</evidence>
<organism evidence="17 18">
    <name type="scientific">Nocardia seriolae</name>
    <dbReference type="NCBI Taxonomy" id="37332"/>
    <lineage>
        <taxon>Bacteria</taxon>
        <taxon>Bacillati</taxon>
        <taxon>Actinomycetota</taxon>
        <taxon>Actinomycetes</taxon>
        <taxon>Mycobacteriales</taxon>
        <taxon>Nocardiaceae</taxon>
        <taxon>Nocardia</taxon>
    </lineage>
</organism>
<dbReference type="GO" id="GO:0015833">
    <property type="term" value="P:peptide transport"/>
    <property type="evidence" value="ECO:0007669"/>
    <property type="project" value="InterPro"/>
</dbReference>
<dbReference type="PROSITE" id="PS50893">
    <property type="entry name" value="ABC_TRANSPORTER_2"/>
    <property type="match status" value="1"/>
</dbReference>
<proteinExistence type="inferred from homology"/>
<evidence type="ECO:0000313" key="17">
    <source>
        <dbReference type="EMBL" id="GAP31719.1"/>
    </source>
</evidence>
<dbReference type="InterPro" id="IPR003593">
    <property type="entry name" value="AAA+_ATPase"/>
</dbReference>
<dbReference type="GO" id="GO:0016887">
    <property type="term" value="F:ATP hydrolysis activity"/>
    <property type="evidence" value="ECO:0007669"/>
    <property type="project" value="InterPro"/>
</dbReference>
<dbReference type="InterPro" id="IPR027417">
    <property type="entry name" value="P-loop_NTPase"/>
</dbReference>
<evidence type="ECO:0000256" key="13">
    <source>
        <dbReference type="ARBA" id="ARBA00039098"/>
    </source>
</evidence>
<dbReference type="InterPro" id="IPR050388">
    <property type="entry name" value="ABC_Ni/Peptide_Import"/>
</dbReference>
<dbReference type="GO" id="GO:0005886">
    <property type="term" value="C:plasma membrane"/>
    <property type="evidence" value="ECO:0007669"/>
    <property type="project" value="UniProtKB-SubCell"/>
</dbReference>
<sequence length="275" mass="29050">MTLRLSGVTVRVPLGAARVVHAVTAADLEVPTGTVHGLIGESGSGKSMLGATITGLLPAGAEVRGSVTLELGDRTWSAWELRRARGRTVALVPQSAMTWFTPVRRLGPQLAEAIRHLGTGHDPVELFTRVGLETDVLQRYPLEVSGGMAQRAAVAFALAGDPALIIADEPTSALDAPRAAAILELLSEFAQDGGRVLLITHDLTALRESGVCADISVMYASRIVETGDAAQVLTAPLHPYTRDLLAALPENGLNPLPYQTPELVNLPDDFTYGEP</sequence>
<evidence type="ECO:0000256" key="2">
    <source>
        <dbReference type="ARBA" id="ARBA00005417"/>
    </source>
</evidence>
<comment type="similarity">
    <text evidence="2">Belongs to the ABC transporter superfamily.</text>
</comment>
<dbReference type="EMBL" id="BBYQ01000124">
    <property type="protein sequence ID" value="GAP31719.1"/>
    <property type="molecule type" value="Genomic_DNA"/>
</dbReference>
<evidence type="ECO:0000256" key="5">
    <source>
        <dbReference type="ARBA" id="ARBA00022596"/>
    </source>
</evidence>
<comment type="catalytic activity">
    <reaction evidence="15">
        <text>Ni(2+)(out) + ATP + H2O = Ni(2+)(in) + ADP + phosphate + H(+)</text>
        <dbReference type="Rhea" id="RHEA:15557"/>
        <dbReference type="ChEBI" id="CHEBI:15377"/>
        <dbReference type="ChEBI" id="CHEBI:15378"/>
        <dbReference type="ChEBI" id="CHEBI:30616"/>
        <dbReference type="ChEBI" id="CHEBI:43474"/>
        <dbReference type="ChEBI" id="CHEBI:49786"/>
        <dbReference type="ChEBI" id="CHEBI:456216"/>
        <dbReference type="EC" id="7.2.2.11"/>
    </reaction>
    <physiologicalReaction direction="left-to-right" evidence="15">
        <dbReference type="Rhea" id="RHEA:15558"/>
    </physiologicalReaction>
</comment>
<dbReference type="Pfam" id="PF08352">
    <property type="entry name" value="oligo_HPY"/>
    <property type="match status" value="1"/>
</dbReference>
<evidence type="ECO:0000259" key="16">
    <source>
        <dbReference type="PROSITE" id="PS50893"/>
    </source>
</evidence>
<keyword evidence="3" id="KW-0813">Transport</keyword>
<comment type="subunit">
    <text evidence="12">The complex is composed of two ATP-binding proteins (NikD and NikE), two transmembrane proteins (NikB and NikC) and a solute-binding protein (NikA).</text>
</comment>
<keyword evidence="6" id="KW-0547">Nucleotide-binding</keyword>
<accession>A0A0B8NCY9</accession>
<evidence type="ECO:0000256" key="7">
    <source>
        <dbReference type="ARBA" id="ARBA00022840"/>
    </source>
</evidence>